<dbReference type="STRING" id="1122240.GCA_000620105_00324"/>
<organism evidence="3 4">
    <name type="scientific">Microvirgula aerodenitrificans</name>
    <dbReference type="NCBI Taxonomy" id="57480"/>
    <lineage>
        <taxon>Bacteria</taxon>
        <taxon>Pseudomonadati</taxon>
        <taxon>Pseudomonadota</taxon>
        <taxon>Betaproteobacteria</taxon>
        <taxon>Neisseriales</taxon>
        <taxon>Aquaspirillaceae</taxon>
        <taxon>Microvirgula</taxon>
    </lineage>
</organism>
<dbReference type="AlphaFoldDB" id="A0A2S0PB26"/>
<evidence type="ECO:0000256" key="1">
    <source>
        <dbReference type="ARBA" id="ARBA00023239"/>
    </source>
</evidence>
<sequence>MTTPVIDMRCRPAFLHDFFGATPGTAAFETARWLNRRVGSHDDSHFTASLTRDGFLDVVRQAGLSRAVLVGRQIPSQRLSNDLIHDIVHQHEVLIGIAGVDPASDGLAAVDEAERAIGQLGLAAIDIEPGFGEPARRADDRVFYPVYETCARLGVPVCLMTGPTTPDPAFNDPAPVARVARDFPQLSIVCYHGFWPNVDQVVGLAFRHENIHVIPDMYLFVPGSQRYVDAANGFMADQFLFGSSYPFRPISQSIDDFIALGFRESVLDKVLHGNAERLLGLRH</sequence>
<dbReference type="KEGG" id="maer:DAI18_11460"/>
<dbReference type="PANTHER" id="PTHR21240:SF19">
    <property type="entry name" value="CATALYTIC_ HYDROLASE"/>
    <property type="match status" value="1"/>
</dbReference>
<evidence type="ECO:0000313" key="3">
    <source>
        <dbReference type="EMBL" id="AVY94589.1"/>
    </source>
</evidence>
<dbReference type="InterPro" id="IPR006680">
    <property type="entry name" value="Amidohydro-rel"/>
</dbReference>
<keyword evidence="4" id="KW-1185">Reference proteome</keyword>
<name>A0A2S0PB26_9NEIS</name>
<accession>A0A2S0PB26</accession>
<keyword evidence="1" id="KW-0456">Lyase</keyword>
<dbReference type="EMBL" id="CP028519">
    <property type="protein sequence ID" value="AVY94589.1"/>
    <property type="molecule type" value="Genomic_DNA"/>
</dbReference>
<dbReference type="Gene3D" id="3.20.20.140">
    <property type="entry name" value="Metal-dependent hydrolases"/>
    <property type="match status" value="1"/>
</dbReference>
<gene>
    <name evidence="3" type="ORF">DAI18_11460</name>
</gene>
<evidence type="ECO:0000313" key="4">
    <source>
        <dbReference type="Proteomes" id="UP000244173"/>
    </source>
</evidence>
<dbReference type="SUPFAM" id="SSF51556">
    <property type="entry name" value="Metallo-dependent hydrolases"/>
    <property type="match status" value="1"/>
</dbReference>
<feature type="domain" description="Amidohydrolase-related" evidence="2">
    <location>
        <begin position="77"/>
        <end position="281"/>
    </location>
</feature>
<dbReference type="InterPro" id="IPR032466">
    <property type="entry name" value="Metal_Hydrolase"/>
</dbReference>
<dbReference type="OrthoDB" id="9799024at2"/>
<dbReference type="Proteomes" id="UP000244173">
    <property type="component" value="Chromosome"/>
</dbReference>
<dbReference type="PANTHER" id="PTHR21240">
    <property type="entry name" value="2-AMINO-3-CARBOXYLMUCONATE-6-SEMIALDEHYDE DECARBOXYLASE"/>
    <property type="match status" value="1"/>
</dbReference>
<proteinExistence type="predicted"/>
<dbReference type="RefSeq" id="WP_107889470.1">
    <property type="nucleotide sequence ID" value="NZ_CP028519.1"/>
</dbReference>
<keyword evidence="3" id="KW-0378">Hydrolase</keyword>
<reference evidence="3 4" key="1">
    <citation type="submission" date="2018-04" db="EMBL/GenBank/DDBJ databases">
        <title>Denitrifier Microvirgula.</title>
        <authorList>
            <person name="Anderson E."/>
            <person name="Jang J."/>
            <person name="Ishii S."/>
        </authorList>
    </citation>
    <scope>NUCLEOTIDE SEQUENCE [LARGE SCALE GENOMIC DNA]</scope>
    <source>
        <strain evidence="3 4">BE2.4</strain>
    </source>
</reference>
<dbReference type="Pfam" id="PF04909">
    <property type="entry name" value="Amidohydro_2"/>
    <property type="match status" value="1"/>
</dbReference>
<evidence type="ECO:0000259" key="2">
    <source>
        <dbReference type="Pfam" id="PF04909"/>
    </source>
</evidence>
<protein>
    <submittedName>
        <fullName evidence="3">Amidohydrolase</fullName>
    </submittedName>
</protein>
<dbReference type="GO" id="GO:0016831">
    <property type="term" value="F:carboxy-lyase activity"/>
    <property type="evidence" value="ECO:0007669"/>
    <property type="project" value="InterPro"/>
</dbReference>
<dbReference type="InterPro" id="IPR032465">
    <property type="entry name" value="ACMSD"/>
</dbReference>
<dbReference type="GO" id="GO:0016787">
    <property type="term" value="F:hydrolase activity"/>
    <property type="evidence" value="ECO:0007669"/>
    <property type="project" value="UniProtKB-KW"/>
</dbReference>